<dbReference type="InterPro" id="IPR016181">
    <property type="entry name" value="Acyl_CoA_acyltransferase"/>
</dbReference>
<dbReference type="Pfam" id="PF13302">
    <property type="entry name" value="Acetyltransf_3"/>
    <property type="match status" value="1"/>
</dbReference>
<gene>
    <name evidence="2" type="ORF">FYJ26_03345</name>
</gene>
<dbReference type="GO" id="GO:0016747">
    <property type="term" value="F:acyltransferase activity, transferring groups other than amino-acyl groups"/>
    <property type="evidence" value="ECO:0007669"/>
    <property type="project" value="InterPro"/>
</dbReference>
<comment type="caution">
    <text evidence="2">The sequence shown here is derived from an EMBL/GenBank/DDBJ whole genome shotgun (WGS) entry which is preliminary data.</text>
</comment>
<dbReference type="SUPFAM" id="SSF55729">
    <property type="entry name" value="Acyl-CoA N-acyltransferases (Nat)"/>
    <property type="match status" value="1"/>
</dbReference>
<dbReference type="Proteomes" id="UP000441925">
    <property type="component" value="Unassembled WGS sequence"/>
</dbReference>
<accession>A0A6N7VUF0</accession>
<dbReference type="InterPro" id="IPR051531">
    <property type="entry name" value="N-acetyltransferase"/>
</dbReference>
<evidence type="ECO:0000259" key="1">
    <source>
        <dbReference type="PROSITE" id="PS51186"/>
    </source>
</evidence>
<dbReference type="EMBL" id="VULQ01000003">
    <property type="protein sequence ID" value="MSS77447.1"/>
    <property type="molecule type" value="Genomic_DNA"/>
</dbReference>
<dbReference type="PROSITE" id="PS51186">
    <property type="entry name" value="GNAT"/>
    <property type="match status" value="1"/>
</dbReference>
<evidence type="ECO:0000313" key="3">
    <source>
        <dbReference type="Proteomes" id="UP000441925"/>
    </source>
</evidence>
<protein>
    <submittedName>
        <fullName evidence="2">GNAT family N-acetyltransferase</fullName>
    </submittedName>
</protein>
<dbReference type="AlphaFoldDB" id="A0A6N7VUF0"/>
<keyword evidence="3" id="KW-1185">Reference proteome</keyword>
<name>A0A6N7VUF0_9FIRM</name>
<dbReference type="InterPro" id="IPR000182">
    <property type="entry name" value="GNAT_dom"/>
</dbReference>
<reference evidence="2 3" key="1">
    <citation type="submission" date="2019-08" db="EMBL/GenBank/DDBJ databases">
        <title>In-depth cultivation of the pig gut microbiome towards novel bacterial diversity and tailored functional studies.</title>
        <authorList>
            <person name="Wylensek D."/>
            <person name="Hitch T.C.A."/>
            <person name="Clavel T."/>
        </authorList>
    </citation>
    <scope>NUCLEOTIDE SEQUENCE [LARGE SCALE GENOMIC DNA]</scope>
    <source>
        <strain evidence="2 3">WCA-380-WT-2B</strain>
    </source>
</reference>
<sequence length="190" mass="22017">MNPDINITGIRLETNSLILRPFKKDDLKDFNEYAKIPGVGEMAGRTHHESIEESSKILDMFINGKKTFAIIKKETGKVIGSFGIEKYKEELVGEKYKNLKCREIGYVLSKNFWGKGYMTEAGHAILEYCFDTLELDAVFCGYFKKNTQSKRVSEKLGFNYLLEHFFYTKYGTKEQAILTVIHNSQWRKQL</sequence>
<dbReference type="RefSeq" id="WP_154539593.1">
    <property type="nucleotide sequence ID" value="NZ_VULQ01000003.1"/>
</dbReference>
<keyword evidence="2" id="KW-0808">Transferase</keyword>
<organism evidence="2 3">
    <name type="scientific">Anaerococcus porci</name>
    <dbReference type="NCBI Taxonomy" id="2652269"/>
    <lineage>
        <taxon>Bacteria</taxon>
        <taxon>Bacillati</taxon>
        <taxon>Bacillota</taxon>
        <taxon>Tissierellia</taxon>
        <taxon>Tissierellales</taxon>
        <taxon>Peptoniphilaceae</taxon>
        <taxon>Anaerococcus</taxon>
    </lineage>
</organism>
<proteinExistence type="predicted"/>
<dbReference type="Gene3D" id="3.40.630.30">
    <property type="match status" value="1"/>
</dbReference>
<evidence type="ECO:0000313" key="2">
    <source>
        <dbReference type="EMBL" id="MSS77447.1"/>
    </source>
</evidence>
<dbReference type="PANTHER" id="PTHR43792">
    <property type="entry name" value="GNAT FAMILY, PUTATIVE (AFU_ORTHOLOGUE AFUA_3G00765)-RELATED-RELATED"/>
    <property type="match status" value="1"/>
</dbReference>
<feature type="domain" description="N-acetyltransferase" evidence="1">
    <location>
        <begin position="17"/>
        <end position="172"/>
    </location>
</feature>